<evidence type="ECO:0000256" key="14">
    <source>
        <dbReference type="ARBA" id="ARBA00032370"/>
    </source>
</evidence>
<comment type="pathway">
    <text evidence="2">Cell wall biogenesis; peptidoglycan biosynthesis.</text>
</comment>
<evidence type="ECO:0000256" key="19">
    <source>
        <dbReference type="ARBA" id="ARBA00044770"/>
    </source>
</evidence>
<dbReference type="PANTHER" id="PTHR30474:SF2">
    <property type="entry name" value="PEPTIDOGLYCAN GLYCOSYLTRANSFERASE FTSW-RELATED"/>
    <property type="match status" value="1"/>
</dbReference>
<evidence type="ECO:0000256" key="21">
    <source>
        <dbReference type="SAM" id="Phobius"/>
    </source>
</evidence>
<evidence type="ECO:0000256" key="17">
    <source>
        <dbReference type="ARBA" id="ARBA00041185"/>
    </source>
</evidence>
<evidence type="ECO:0000256" key="9">
    <source>
        <dbReference type="ARBA" id="ARBA00022984"/>
    </source>
</evidence>
<comment type="subcellular location">
    <subcellularLocation>
        <location evidence="1">Cell membrane</location>
        <topology evidence="1">Multi-pass membrane protein</topology>
    </subcellularLocation>
</comment>
<evidence type="ECO:0000256" key="11">
    <source>
        <dbReference type="ARBA" id="ARBA00023136"/>
    </source>
</evidence>
<evidence type="ECO:0000313" key="22">
    <source>
        <dbReference type="EMBL" id="OGL53053.1"/>
    </source>
</evidence>
<evidence type="ECO:0000256" key="10">
    <source>
        <dbReference type="ARBA" id="ARBA00022989"/>
    </source>
</evidence>
<comment type="similarity">
    <text evidence="16">Belongs to the SEDS family. FtsW subfamily.</text>
</comment>
<protein>
    <recommendedName>
        <fullName evidence="17">Probable peptidoglycan glycosyltransferase FtsW</fullName>
        <ecNumber evidence="19">2.4.99.28</ecNumber>
    </recommendedName>
    <alternativeName>
        <fullName evidence="18">Cell division protein FtsW</fullName>
    </alternativeName>
    <alternativeName>
        <fullName evidence="15">Cell wall polymerase</fullName>
    </alternativeName>
    <alternativeName>
        <fullName evidence="14">Peptidoglycan polymerase</fullName>
    </alternativeName>
</protein>
<keyword evidence="10 21" id="KW-1133">Transmembrane helix</keyword>
<evidence type="ECO:0000256" key="2">
    <source>
        <dbReference type="ARBA" id="ARBA00004752"/>
    </source>
</evidence>
<keyword evidence="11 21" id="KW-0472">Membrane</keyword>
<evidence type="ECO:0000256" key="15">
    <source>
        <dbReference type="ARBA" id="ARBA00033270"/>
    </source>
</evidence>
<evidence type="ECO:0000313" key="23">
    <source>
        <dbReference type="Proteomes" id="UP000178082"/>
    </source>
</evidence>
<feature type="transmembrane region" description="Helical" evidence="21">
    <location>
        <begin position="12"/>
        <end position="37"/>
    </location>
</feature>
<feature type="transmembrane region" description="Helical" evidence="21">
    <location>
        <begin position="301"/>
        <end position="326"/>
    </location>
</feature>
<evidence type="ECO:0000256" key="3">
    <source>
        <dbReference type="ARBA" id="ARBA00022475"/>
    </source>
</evidence>
<keyword evidence="12" id="KW-0131">Cell cycle</keyword>
<evidence type="ECO:0000256" key="6">
    <source>
        <dbReference type="ARBA" id="ARBA00022679"/>
    </source>
</evidence>
<comment type="caution">
    <text evidence="22">The sequence shown here is derived from an EMBL/GenBank/DDBJ whole genome shotgun (WGS) entry which is preliminary data.</text>
</comment>
<dbReference type="STRING" id="1817883.A3G31_09115"/>
<dbReference type="InterPro" id="IPR018365">
    <property type="entry name" value="Cell_cycle_FtsW-rel_CS"/>
</dbReference>
<evidence type="ECO:0000256" key="16">
    <source>
        <dbReference type="ARBA" id="ARBA00038053"/>
    </source>
</evidence>
<keyword evidence="3" id="KW-1003">Cell membrane</keyword>
<dbReference type="PROSITE" id="PS00428">
    <property type="entry name" value="FTSW_RODA_SPOVE"/>
    <property type="match status" value="1"/>
</dbReference>
<accession>A0A1F7SGX6</accession>
<dbReference type="InterPro" id="IPR001182">
    <property type="entry name" value="FtsW/RodA"/>
</dbReference>
<evidence type="ECO:0000256" key="18">
    <source>
        <dbReference type="ARBA" id="ARBA00041418"/>
    </source>
</evidence>
<gene>
    <name evidence="22" type="ORF">A3G31_09115</name>
</gene>
<feature type="transmembrane region" description="Helical" evidence="21">
    <location>
        <begin position="73"/>
        <end position="95"/>
    </location>
</feature>
<organism evidence="22 23">
    <name type="scientific">Candidatus Schekmanbacteria bacterium RIFCSPLOWO2_12_FULL_38_15</name>
    <dbReference type="NCBI Taxonomy" id="1817883"/>
    <lineage>
        <taxon>Bacteria</taxon>
        <taxon>Candidatus Schekmaniibacteriota</taxon>
    </lineage>
</organism>
<keyword evidence="6" id="KW-0808">Transferase</keyword>
<dbReference type="GO" id="GO:0032153">
    <property type="term" value="C:cell division site"/>
    <property type="evidence" value="ECO:0007669"/>
    <property type="project" value="TreeGrafter"/>
</dbReference>
<proteinExistence type="inferred from homology"/>
<dbReference type="GO" id="GO:0008360">
    <property type="term" value="P:regulation of cell shape"/>
    <property type="evidence" value="ECO:0007669"/>
    <property type="project" value="UniProtKB-KW"/>
</dbReference>
<evidence type="ECO:0000256" key="13">
    <source>
        <dbReference type="ARBA" id="ARBA00023316"/>
    </source>
</evidence>
<dbReference type="GO" id="GO:0071555">
    <property type="term" value="P:cell wall organization"/>
    <property type="evidence" value="ECO:0007669"/>
    <property type="project" value="UniProtKB-KW"/>
</dbReference>
<name>A0A1F7SGX6_9BACT</name>
<dbReference type="PANTHER" id="PTHR30474">
    <property type="entry name" value="CELL CYCLE PROTEIN"/>
    <property type="match status" value="1"/>
</dbReference>
<sequence length="363" mass="40494">MPRKYAYDHLLLFITLVLTGIGAIMVYSASAIIALEGKNDSYYFLKKQLVFLFMGFVLMAIVMHFDYTRLRNLAVPFLFLSFIMLIAVLIPGLGLEKNGARRWLNIFGFVFQPSELAKFSLVLYTAYSISKRKEKIHDFFNGTLPLLIMLGIFCMLIMLQPDLGTVIVMASTTFLLLFAGGAKLRHLIYLVLASLPFLYFSILNVSYRRRRILAFLDPWSDQLDTGYQIVQSFLAFGSGGIWGTGIGEGKGKLFYLPWPHTDFIFSIIGEELGFIGVSAVIFLFFTLIWRGIRISMNSRDLFGTFLSLGITLLLGLQSAINIGVTLGLFPTKGLPLPFISYGGSSVVLSLFSVGVLLSISDHA</sequence>
<dbReference type="Proteomes" id="UP000178082">
    <property type="component" value="Unassembled WGS sequence"/>
</dbReference>
<dbReference type="NCBIfam" id="TIGR02614">
    <property type="entry name" value="ftsW"/>
    <property type="match status" value="1"/>
</dbReference>
<keyword evidence="4 22" id="KW-0132">Cell division</keyword>
<feature type="transmembrane region" description="Helical" evidence="21">
    <location>
        <begin position="187"/>
        <end position="207"/>
    </location>
</feature>
<dbReference type="GO" id="GO:0008955">
    <property type="term" value="F:peptidoglycan glycosyltransferase activity"/>
    <property type="evidence" value="ECO:0007669"/>
    <property type="project" value="UniProtKB-EC"/>
</dbReference>
<feature type="transmembrane region" description="Helical" evidence="21">
    <location>
        <begin position="49"/>
        <end position="67"/>
    </location>
</feature>
<evidence type="ECO:0000256" key="20">
    <source>
        <dbReference type="ARBA" id="ARBA00049902"/>
    </source>
</evidence>
<dbReference type="Pfam" id="PF01098">
    <property type="entry name" value="FTSW_RODA_SPOVE"/>
    <property type="match status" value="1"/>
</dbReference>
<dbReference type="GO" id="GO:0005886">
    <property type="term" value="C:plasma membrane"/>
    <property type="evidence" value="ECO:0007669"/>
    <property type="project" value="UniProtKB-SubCell"/>
</dbReference>
<dbReference type="InterPro" id="IPR013437">
    <property type="entry name" value="FtsW"/>
</dbReference>
<keyword evidence="13" id="KW-0961">Cell wall biogenesis/degradation</keyword>
<comment type="catalytic activity">
    <reaction evidence="20">
        <text>[GlcNAc-(1-&gt;4)-Mur2Ac(oyl-L-Ala-gamma-D-Glu-L-Lys-D-Ala-D-Ala)](n)-di-trans,octa-cis-undecaprenyl diphosphate + beta-D-GlcNAc-(1-&gt;4)-Mur2Ac(oyl-L-Ala-gamma-D-Glu-L-Lys-D-Ala-D-Ala)-di-trans,octa-cis-undecaprenyl diphosphate = [GlcNAc-(1-&gt;4)-Mur2Ac(oyl-L-Ala-gamma-D-Glu-L-Lys-D-Ala-D-Ala)](n+1)-di-trans,octa-cis-undecaprenyl diphosphate + di-trans,octa-cis-undecaprenyl diphosphate + H(+)</text>
        <dbReference type="Rhea" id="RHEA:23708"/>
        <dbReference type="Rhea" id="RHEA-COMP:9602"/>
        <dbReference type="Rhea" id="RHEA-COMP:9603"/>
        <dbReference type="ChEBI" id="CHEBI:15378"/>
        <dbReference type="ChEBI" id="CHEBI:58405"/>
        <dbReference type="ChEBI" id="CHEBI:60033"/>
        <dbReference type="ChEBI" id="CHEBI:78435"/>
        <dbReference type="EC" id="2.4.99.28"/>
    </reaction>
</comment>
<dbReference type="GO" id="GO:0051301">
    <property type="term" value="P:cell division"/>
    <property type="evidence" value="ECO:0007669"/>
    <property type="project" value="UniProtKB-KW"/>
</dbReference>
<dbReference type="EC" id="2.4.99.28" evidence="19"/>
<evidence type="ECO:0000256" key="5">
    <source>
        <dbReference type="ARBA" id="ARBA00022676"/>
    </source>
</evidence>
<feature type="transmembrane region" description="Helical" evidence="21">
    <location>
        <begin position="263"/>
        <end position="289"/>
    </location>
</feature>
<dbReference type="GO" id="GO:0015648">
    <property type="term" value="F:lipid-linked peptidoglycan transporter activity"/>
    <property type="evidence" value="ECO:0007669"/>
    <property type="project" value="TreeGrafter"/>
</dbReference>
<keyword evidence="9" id="KW-0573">Peptidoglycan synthesis</keyword>
<reference evidence="22 23" key="1">
    <citation type="journal article" date="2016" name="Nat. Commun.">
        <title>Thousands of microbial genomes shed light on interconnected biogeochemical processes in an aquifer system.</title>
        <authorList>
            <person name="Anantharaman K."/>
            <person name="Brown C.T."/>
            <person name="Hug L.A."/>
            <person name="Sharon I."/>
            <person name="Castelle C.J."/>
            <person name="Probst A.J."/>
            <person name="Thomas B.C."/>
            <person name="Singh A."/>
            <person name="Wilkins M.J."/>
            <person name="Karaoz U."/>
            <person name="Brodie E.L."/>
            <person name="Williams K.H."/>
            <person name="Hubbard S.S."/>
            <person name="Banfield J.F."/>
        </authorList>
    </citation>
    <scope>NUCLEOTIDE SEQUENCE [LARGE SCALE GENOMIC DNA]</scope>
</reference>
<evidence type="ECO:0000256" key="12">
    <source>
        <dbReference type="ARBA" id="ARBA00023306"/>
    </source>
</evidence>
<dbReference type="GO" id="GO:0009252">
    <property type="term" value="P:peptidoglycan biosynthetic process"/>
    <property type="evidence" value="ECO:0007669"/>
    <property type="project" value="UniProtKB-KW"/>
</dbReference>
<keyword evidence="7 21" id="KW-0812">Transmembrane</keyword>
<keyword evidence="5" id="KW-0328">Glycosyltransferase</keyword>
<keyword evidence="8" id="KW-0133">Cell shape</keyword>
<dbReference type="EMBL" id="MGDI01000028">
    <property type="protein sequence ID" value="OGL53053.1"/>
    <property type="molecule type" value="Genomic_DNA"/>
</dbReference>
<evidence type="ECO:0000256" key="4">
    <source>
        <dbReference type="ARBA" id="ARBA00022618"/>
    </source>
</evidence>
<evidence type="ECO:0000256" key="7">
    <source>
        <dbReference type="ARBA" id="ARBA00022692"/>
    </source>
</evidence>
<evidence type="ECO:0000256" key="8">
    <source>
        <dbReference type="ARBA" id="ARBA00022960"/>
    </source>
</evidence>
<feature type="transmembrane region" description="Helical" evidence="21">
    <location>
        <begin position="139"/>
        <end position="158"/>
    </location>
</feature>
<evidence type="ECO:0000256" key="1">
    <source>
        <dbReference type="ARBA" id="ARBA00004651"/>
    </source>
</evidence>
<dbReference type="AlphaFoldDB" id="A0A1F7SGX6"/>
<feature type="transmembrane region" description="Helical" evidence="21">
    <location>
        <begin position="338"/>
        <end position="359"/>
    </location>
</feature>